<dbReference type="EMBL" id="KQ417370">
    <property type="protein sequence ID" value="KOF92257.1"/>
    <property type="molecule type" value="Genomic_DNA"/>
</dbReference>
<keyword evidence="1" id="KW-1133">Transmembrane helix</keyword>
<keyword evidence="1" id="KW-0812">Transmembrane</keyword>
<keyword evidence="1" id="KW-0472">Membrane</keyword>
<gene>
    <name evidence="2" type="ORF">OCBIM_22007012mg</name>
</gene>
<organism evidence="2">
    <name type="scientific">Octopus bimaculoides</name>
    <name type="common">California two-spotted octopus</name>
    <dbReference type="NCBI Taxonomy" id="37653"/>
    <lineage>
        <taxon>Eukaryota</taxon>
        <taxon>Metazoa</taxon>
        <taxon>Spiralia</taxon>
        <taxon>Lophotrochozoa</taxon>
        <taxon>Mollusca</taxon>
        <taxon>Cephalopoda</taxon>
        <taxon>Coleoidea</taxon>
        <taxon>Octopodiformes</taxon>
        <taxon>Octopoda</taxon>
        <taxon>Incirrata</taxon>
        <taxon>Octopodidae</taxon>
        <taxon>Octopus</taxon>
    </lineage>
</organism>
<protein>
    <submittedName>
        <fullName evidence="2">Uncharacterized protein</fullName>
    </submittedName>
</protein>
<dbReference type="AlphaFoldDB" id="A0A0L8HST1"/>
<feature type="transmembrane region" description="Helical" evidence="1">
    <location>
        <begin position="6"/>
        <end position="27"/>
    </location>
</feature>
<reference evidence="2" key="1">
    <citation type="submission" date="2015-07" db="EMBL/GenBank/DDBJ databases">
        <title>MeaNS - Measles Nucleotide Surveillance Program.</title>
        <authorList>
            <person name="Tran T."/>
            <person name="Druce J."/>
        </authorList>
    </citation>
    <scope>NUCLEOTIDE SEQUENCE</scope>
    <source>
        <strain evidence="2">UCB-OBI-ISO-001</strain>
        <tissue evidence="2">Gonad</tissue>
    </source>
</reference>
<accession>A0A0L8HST1</accession>
<evidence type="ECO:0000256" key="1">
    <source>
        <dbReference type="SAM" id="Phobius"/>
    </source>
</evidence>
<name>A0A0L8HST1_OCTBM</name>
<proteinExistence type="predicted"/>
<evidence type="ECO:0000313" key="2">
    <source>
        <dbReference type="EMBL" id="KOF92257.1"/>
    </source>
</evidence>
<sequence length="78" mass="9087">MAFNELFVNVICLIMASVVVAYIGLWYTLVKFKLAEDAGVQYRNNFGVKLNSSRDNVVSKTFNTFPILRQRRRRRLLT</sequence>